<name>K7ZDC7_9PROT</name>
<reference evidence="1 2" key="1">
    <citation type="journal article" date="2012" name="Proc. Natl. Acad. Sci. U.S.A.">
        <title>Genome streamlining and chemical defense in a coral reef symbiosis.</title>
        <authorList>
            <person name="Kwan J.C."/>
            <person name="Donia M.S."/>
            <person name="Han A.W."/>
            <person name="Hirose E."/>
            <person name="Haygood M.G."/>
            <person name="Schmidt E.W."/>
        </authorList>
    </citation>
    <scope>NUCLEOTIDE SEQUENCE [LARGE SCALE GENOMIC DNA]</scope>
    <source>
        <strain evidence="1 2">L2</strain>
    </source>
</reference>
<proteinExistence type="predicted"/>
<dbReference type="KEGG" id="thal:A1OE_1237"/>
<dbReference type="HOGENOM" id="CLU_3213816_0_0_5"/>
<dbReference type="AlphaFoldDB" id="K7ZDC7"/>
<gene>
    <name evidence="1" type="ORF">A1OE_1237</name>
</gene>
<accession>K7ZDC7</accession>
<dbReference type="EMBL" id="CP003539">
    <property type="protein sequence ID" value="AFX99411.1"/>
    <property type="molecule type" value="Genomic_DNA"/>
</dbReference>
<evidence type="ECO:0000313" key="2">
    <source>
        <dbReference type="Proteomes" id="UP000010077"/>
    </source>
</evidence>
<dbReference type="Proteomes" id="UP000010077">
    <property type="component" value="Chromosome"/>
</dbReference>
<dbReference type="STRING" id="1193729.A1OE_1237"/>
<organism evidence="1 2">
    <name type="scientific">Candidatus Endolissoclinum faulkneri L2</name>
    <dbReference type="NCBI Taxonomy" id="1193729"/>
    <lineage>
        <taxon>Bacteria</taxon>
        <taxon>Pseudomonadati</taxon>
        <taxon>Pseudomonadota</taxon>
        <taxon>Alphaproteobacteria</taxon>
        <taxon>Rhodospirillales</taxon>
        <taxon>Rhodospirillaceae</taxon>
        <taxon>Candidatus Endolissoclinum</taxon>
    </lineage>
</organism>
<evidence type="ECO:0000313" key="1">
    <source>
        <dbReference type="EMBL" id="AFX99411.1"/>
    </source>
</evidence>
<protein>
    <submittedName>
        <fullName evidence="1">Uncharacterized protein</fullName>
    </submittedName>
</protein>
<sequence>MQFRCSIIVFVLSTINPSPYHLSENYSIIIKKHKQCKHNGYKLC</sequence>
<keyword evidence="2" id="KW-1185">Reference proteome</keyword>